<evidence type="ECO:0000313" key="1">
    <source>
        <dbReference type="EMBL" id="KAJ6992051.1"/>
    </source>
</evidence>
<protein>
    <submittedName>
        <fullName evidence="1">Uncharacterized protein</fullName>
    </submittedName>
</protein>
<evidence type="ECO:0000313" key="2">
    <source>
        <dbReference type="Proteomes" id="UP001164929"/>
    </source>
</evidence>
<keyword evidence="2" id="KW-1185">Reference proteome</keyword>
<dbReference type="PANTHER" id="PTHR37225:SF1">
    <property type="entry name" value="OS04G0657900 PROTEIN"/>
    <property type="match status" value="1"/>
</dbReference>
<comment type="caution">
    <text evidence="1">The sequence shown here is derived from an EMBL/GenBank/DDBJ whole genome shotgun (WGS) entry which is preliminary data.</text>
</comment>
<organism evidence="1 2">
    <name type="scientific">Populus alba x Populus x berolinensis</name>
    <dbReference type="NCBI Taxonomy" id="444605"/>
    <lineage>
        <taxon>Eukaryota</taxon>
        <taxon>Viridiplantae</taxon>
        <taxon>Streptophyta</taxon>
        <taxon>Embryophyta</taxon>
        <taxon>Tracheophyta</taxon>
        <taxon>Spermatophyta</taxon>
        <taxon>Magnoliopsida</taxon>
        <taxon>eudicotyledons</taxon>
        <taxon>Gunneridae</taxon>
        <taxon>Pentapetalae</taxon>
        <taxon>rosids</taxon>
        <taxon>fabids</taxon>
        <taxon>Malpighiales</taxon>
        <taxon>Salicaceae</taxon>
        <taxon>Saliceae</taxon>
        <taxon>Populus</taxon>
    </lineage>
</organism>
<dbReference type="Proteomes" id="UP001164929">
    <property type="component" value="Chromosome 6"/>
</dbReference>
<gene>
    <name evidence="1" type="ORF">NC653_015412</name>
</gene>
<sequence>MDARMQVALPILGVVAAAAATFYVVSFSELREANLHGKKYKCCCLSFMWKASEVRDDQMIVPTLYLALWQVKLLLGFDETKYTVIHQKHSKPCMSMLGTKTSPISINDSLSFRAYLKYERRHPVELERYRKNQRAPITRRILVQFDRNITQLVVHFLTLKVELNLIKWDADSGGYTQTFI</sequence>
<dbReference type="AlphaFoldDB" id="A0AAD6QKD6"/>
<dbReference type="PANTHER" id="PTHR37225">
    <property type="entry name" value="OSJNBA0011F23.3 PROTEIN"/>
    <property type="match status" value="1"/>
</dbReference>
<proteinExistence type="predicted"/>
<dbReference type="EMBL" id="JAQIZT010000006">
    <property type="protein sequence ID" value="KAJ6992051.1"/>
    <property type="molecule type" value="Genomic_DNA"/>
</dbReference>
<accession>A0AAD6QKD6</accession>
<name>A0AAD6QKD6_9ROSI</name>
<reference evidence="1" key="1">
    <citation type="journal article" date="2023" name="Mol. Ecol. Resour.">
        <title>Chromosome-level genome assembly of a triploid poplar Populus alba 'Berolinensis'.</title>
        <authorList>
            <person name="Chen S."/>
            <person name="Yu Y."/>
            <person name="Wang X."/>
            <person name="Wang S."/>
            <person name="Zhang T."/>
            <person name="Zhou Y."/>
            <person name="He R."/>
            <person name="Meng N."/>
            <person name="Wang Y."/>
            <person name="Liu W."/>
            <person name="Liu Z."/>
            <person name="Liu J."/>
            <person name="Guo Q."/>
            <person name="Huang H."/>
            <person name="Sederoff R.R."/>
            <person name="Wang G."/>
            <person name="Qu G."/>
            <person name="Chen S."/>
        </authorList>
    </citation>
    <scope>NUCLEOTIDE SEQUENCE</scope>
    <source>
        <strain evidence="1">SC-2020</strain>
    </source>
</reference>